<keyword evidence="7" id="KW-1185">Reference proteome</keyword>
<evidence type="ECO:0000256" key="4">
    <source>
        <dbReference type="ARBA" id="ARBA00023014"/>
    </source>
</evidence>
<dbReference type="GO" id="GO:0046872">
    <property type="term" value="F:metal ion binding"/>
    <property type="evidence" value="ECO:0007669"/>
    <property type="project" value="UniProtKB-KW"/>
</dbReference>
<dbReference type="PANTHER" id="PTHR21496:SF23">
    <property type="entry name" value="3-PHENYLPROPIONATE_CINNAMIC ACID DIOXYGENASE FERREDOXIN SUBUNIT"/>
    <property type="match status" value="1"/>
</dbReference>
<feature type="domain" description="Rieske" evidence="5">
    <location>
        <begin position="4"/>
        <end position="119"/>
    </location>
</feature>
<evidence type="ECO:0000256" key="1">
    <source>
        <dbReference type="ARBA" id="ARBA00022714"/>
    </source>
</evidence>
<reference evidence="6" key="1">
    <citation type="journal article" date="2014" name="Int. J. Syst. Evol. Microbiol.">
        <title>Complete genome sequence of Corynebacterium casei LMG S-19264T (=DSM 44701T), isolated from a smear-ripened cheese.</title>
        <authorList>
            <consortium name="US DOE Joint Genome Institute (JGI-PGF)"/>
            <person name="Walter F."/>
            <person name="Albersmeier A."/>
            <person name="Kalinowski J."/>
            <person name="Ruckert C."/>
        </authorList>
    </citation>
    <scope>NUCLEOTIDE SEQUENCE</scope>
    <source>
        <strain evidence="6">CGMCC 1.15493</strain>
    </source>
</reference>
<proteinExistence type="predicted"/>
<evidence type="ECO:0000313" key="6">
    <source>
        <dbReference type="EMBL" id="GGD23629.1"/>
    </source>
</evidence>
<dbReference type="RefSeq" id="WP_188851696.1">
    <property type="nucleotide sequence ID" value="NZ_BMJJ01000006.1"/>
</dbReference>
<name>A0A916XZ72_9HYPH</name>
<evidence type="ECO:0000256" key="3">
    <source>
        <dbReference type="ARBA" id="ARBA00023004"/>
    </source>
</evidence>
<accession>A0A916XZ72</accession>
<dbReference type="CDD" id="cd03467">
    <property type="entry name" value="Rieske"/>
    <property type="match status" value="1"/>
</dbReference>
<dbReference type="SUPFAM" id="SSF50022">
    <property type="entry name" value="ISP domain"/>
    <property type="match status" value="1"/>
</dbReference>
<dbReference type="Pfam" id="PF00355">
    <property type="entry name" value="Rieske"/>
    <property type="match status" value="1"/>
</dbReference>
<gene>
    <name evidence="6" type="ORF">GCM10011335_28190</name>
</gene>
<sequence>MPEFRVGRQDEFADGDKRLMIVGGVEVGLFRLDGDIFCWRNICPHQGGPVCQGQVFRRVLDVIDESGQQRGRTYHDSDKNIVCPWHGAEFDIRTGRHAGTGRLRLRAVATEIRDGEVYLHVDSDQ</sequence>
<dbReference type="AlphaFoldDB" id="A0A916XZ72"/>
<keyword evidence="1" id="KW-0001">2Fe-2S</keyword>
<keyword evidence="3" id="KW-0408">Iron</keyword>
<evidence type="ECO:0000256" key="2">
    <source>
        <dbReference type="ARBA" id="ARBA00022723"/>
    </source>
</evidence>
<dbReference type="PROSITE" id="PS51296">
    <property type="entry name" value="RIESKE"/>
    <property type="match status" value="1"/>
</dbReference>
<evidence type="ECO:0000259" key="5">
    <source>
        <dbReference type="PROSITE" id="PS51296"/>
    </source>
</evidence>
<dbReference type="InterPro" id="IPR017941">
    <property type="entry name" value="Rieske_2Fe-2S"/>
</dbReference>
<reference evidence="6" key="2">
    <citation type="submission" date="2020-09" db="EMBL/GenBank/DDBJ databases">
        <authorList>
            <person name="Sun Q."/>
            <person name="Zhou Y."/>
        </authorList>
    </citation>
    <scope>NUCLEOTIDE SEQUENCE</scope>
    <source>
        <strain evidence="6">CGMCC 1.15493</strain>
    </source>
</reference>
<dbReference type="Gene3D" id="2.102.10.10">
    <property type="entry name" value="Rieske [2Fe-2S] iron-sulphur domain"/>
    <property type="match status" value="1"/>
</dbReference>
<dbReference type="EMBL" id="BMJJ01000006">
    <property type="protein sequence ID" value="GGD23629.1"/>
    <property type="molecule type" value="Genomic_DNA"/>
</dbReference>
<organism evidence="6 7">
    <name type="scientific">Aureimonas glaciei</name>
    <dbReference type="NCBI Taxonomy" id="1776957"/>
    <lineage>
        <taxon>Bacteria</taxon>
        <taxon>Pseudomonadati</taxon>
        <taxon>Pseudomonadota</taxon>
        <taxon>Alphaproteobacteria</taxon>
        <taxon>Hyphomicrobiales</taxon>
        <taxon>Aurantimonadaceae</taxon>
        <taxon>Aureimonas</taxon>
    </lineage>
</organism>
<protein>
    <submittedName>
        <fullName evidence="6">(2Fe-2S)-binding protein</fullName>
    </submittedName>
</protein>
<keyword evidence="4" id="KW-0411">Iron-sulfur</keyword>
<dbReference type="PANTHER" id="PTHR21496">
    <property type="entry name" value="FERREDOXIN-RELATED"/>
    <property type="match status" value="1"/>
</dbReference>
<dbReference type="GO" id="GO:0051537">
    <property type="term" value="F:2 iron, 2 sulfur cluster binding"/>
    <property type="evidence" value="ECO:0007669"/>
    <property type="project" value="UniProtKB-KW"/>
</dbReference>
<comment type="caution">
    <text evidence="6">The sequence shown here is derived from an EMBL/GenBank/DDBJ whole genome shotgun (WGS) entry which is preliminary data.</text>
</comment>
<dbReference type="Proteomes" id="UP000613160">
    <property type="component" value="Unassembled WGS sequence"/>
</dbReference>
<dbReference type="InterPro" id="IPR036922">
    <property type="entry name" value="Rieske_2Fe-2S_sf"/>
</dbReference>
<keyword evidence="2" id="KW-0479">Metal-binding</keyword>
<evidence type="ECO:0000313" key="7">
    <source>
        <dbReference type="Proteomes" id="UP000613160"/>
    </source>
</evidence>